<evidence type="ECO:0000256" key="1">
    <source>
        <dbReference type="SAM" id="MobiDB-lite"/>
    </source>
</evidence>
<feature type="region of interest" description="Disordered" evidence="1">
    <location>
        <begin position="65"/>
        <end position="101"/>
    </location>
</feature>
<sequence length="101" mass="11688">MSNGTNLIDKNCFNTVIGWYSEVTHVYKLQLILQIVVLRQKRHGSNCLQHDESYYTSGIVDRPRKRPRLEIEEEEEEDLDISDISLPQPHDSTYEPGASLN</sequence>
<evidence type="ECO:0000313" key="2">
    <source>
        <dbReference type="EMBL" id="KAK7904171.1"/>
    </source>
</evidence>
<proteinExistence type="predicted"/>
<dbReference type="EMBL" id="JBBPFD010000012">
    <property type="protein sequence ID" value="KAK7904171.1"/>
    <property type="molecule type" value="Genomic_DNA"/>
</dbReference>
<protein>
    <submittedName>
        <fullName evidence="2">Uncharacterized protein</fullName>
    </submittedName>
</protein>
<name>A0AAW0NLR0_9GOBI</name>
<gene>
    <name evidence="2" type="ORF">WMY93_016778</name>
</gene>
<organism evidence="2 3">
    <name type="scientific">Mugilogobius chulae</name>
    <name type="common">yellowstripe goby</name>
    <dbReference type="NCBI Taxonomy" id="88201"/>
    <lineage>
        <taxon>Eukaryota</taxon>
        <taxon>Metazoa</taxon>
        <taxon>Chordata</taxon>
        <taxon>Craniata</taxon>
        <taxon>Vertebrata</taxon>
        <taxon>Euteleostomi</taxon>
        <taxon>Actinopterygii</taxon>
        <taxon>Neopterygii</taxon>
        <taxon>Teleostei</taxon>
        <taxon>Neoteleostei</taxon>
        <taxon>Acanthomorphata</taxon>
        <taxon>Gobiaria</taxon>
        <taxon>Gobiiformes</taxon>
        <taxon>Gobioidei</taxon>
        <taxon>Gobiidae</taxon>
        <taxon>Gobionellinae</taxon>
        <taxon>Mugilogobius</taxon>
    </lineage>
</organism>
<dbReference type="AlphaFoldDB" id="A0AAW0NLR0"/>
<comment type="caution">
    <text evidence="2">The sequence shown here is derived from an EMBL/GenBank/DDBJ whole genome shotgun (WGS) entry which is preliminary data.</text>
</comment>
<feature type="compositionally biased region" description="Acidic residues" evidence="1">
    <location>
        <begin position="71"/>
        <end position="81"/>
    </location>
</feature>
<reference evidence="3" key="1">
    <citation type="submission" date="2024-04" db="EMBL/GenBank/DDBJ databases">
        <title>Salinicola lusitanus LLJ914,a marine bacterium isolated from the Okinawa Trough.</title>
        <authorList>
            <person name="Li J."/>
        </authorList>
    </citation>
    <scope>NUCLEOTIDE SEQUENCE [LARGE SCALE GENOMIC DNA]</scope>
</reference>
<evidence type="ECO:0000313" key="3">
    <source>
        <dbReference type="Proteomes" id="UP001460270"/>
    </source>
</evidence>
<dbReference type="Proteomes" id="UP001460270">
    <property type="component" value="Unassembled WGS sequence"/>
</dbReference>
<keyword evidence="3" id="KW-1185">Reference proteome</keyword>
<accession>A0AAW0NLR0</accession>